<keyword evidence="1" id="KW-0812">Transmembrane</keyword>
<feature type="transmembrane region" description="Helical" evidence="1">
    <location>
        <begin position="208"/>
        <end position="226"/>
    </location>
</feature>
<evidence type="ECO:0000256" key="1">
    <source>
        <dbReference type="SAM" id="Phobius"/>
    </source>
</evidence>
<feature type="transmembrane region" description="Helical" evidence="1">
    <location>
        <begin position="346"/>
        <end position="366"/>
    </location>
</feature>
<organism evidence="2 3">
    <name type="scientific">candidate division WWE3 bacterium RIFCSPLOWO2_01_FULL_41_18</name>
    <dbReference type="NCBI Taxonomy" id="1802625"/>
    <lineage>
        <taxon>Bacteria</taxon>
        <taxon>Katanobacteria</taxon>
    </lineage>
</organism>
<dbReference type="Proteomes" id="UP000176504">
    <property type="component" value="Unassembled WGS sequence"/>
</dbReference>
<evidence type="ECO:0000313" key="3">
    <source>
        <dbReference type="Proteomes" id="UP000176504"/>
    </source>
</evidence>
<feature type="transmembrane region" description="Helical" evidence="1">
    <location>
        <begin position="116"/>
        <end position="133"/>
    </location>
</feature>
<feature type="transmembrane region" description="Helical" evidence="1">
    <location>
        <begin position="87"/>
        <end position="107"/>
    </location>
</feature>
<keyword evidence="1" id="KW-1133">Transmembrane helix</keyword>
<feature type="transmembrane region" description="Helical" evidence="1">
    <location>
        <begin position="167"/>
        <end position="196"/>
    </location>
</feature>
<reference evidence="2 3" key="1">
    <citation type="journal article" date="2016" name="Nat. Commun.">
        <title>Thousands of microbial genomes shed light on interconnected biogeochemical processes in an aquifer system.</title>
        <authorList>
            <person name="Anantharaman K."/>
            <person name="Brown C.T."/>
            <person name="Hug L.A."/>
            <person name="Sharon I."/>
            <person name="Castelle C.J."/>
            <person name="Probst A.J."/>
            <person name="Thomas B.C."/>
            <person name="Singh A."/>
            <person name="Wilkins M.J."/>
            <person name="Karaoz U."/>
            <person name="Brodie E.L."/>
            <person name="Williams K.H."/>
            <person name="Hubbard S.S."/>
            <person name="Banfield J.F."/>
        </authorList>
    </citation>
    <scope>NUCLEOTIDE SEQUENCE [LARGE SCALE GENOMIC DNA]</scope>
</reference>
<proteinExistence type="predicted"/>
<feature type="transmembrane region" description="Helical" evidence="1">
    <location>
        <begin position="310"/>
        <end position="334"/>
    </location>
</feature>
<dbReference type="AlphaFoldDB" id="A0A1F4VD74"/>
<dbReference type="EMBL" id="MEVI01000003">
    <property type="protein sequence ID" value="OGC55099.1"/>
    <property type="molecule type" value="Genomic_DNA"/>
</dbReference>
<name>A0A1F4VD74_UNCKA</name>
<gene>
    <name evidence="2" type="ORF">A3A78_03930</name>
</gene>
<keyword evidence="1" id="KW-0472">Membrane</keyword>
<sequence length="534" mass="60662">MSKRIFILLPFFVFGGFLIAYTTISAQIPVDGDGGFHAGVVEYIAKNGTLTDVHPYVLVDRYEHLPLFYPKLFYVEMASLFTLLGDTTLKAVVPTIGIFIAIFIFLVSRRISTSKAVPIITSLVALSSFGLITNSVDMFRMETMVILLGLASIYCFYMFTQVRSLNWFVCSVIFLAACISTKQQAYIILPIFPIIAINKLHTAFKTKLFYTIILFFFSFLLAAPILTNQFLGTGTLFYPGVPFINSIERLTTSALDIIGHETGEGWKRYAFESDRGQNLKIKFSNPANHLSFLNPFSTLTTKPFSAGINILLILGCFILIMKGNLFIVIFLVIQQLLLHKFPIERYYILSQILASMIIGVSFEFFFRFQKLKFINALILSFILIGVISSTVYTLSSSSSIPDYSYGRHYPNRLKATIESGRWLEKNSPKNATVITPRAYLDSYYAKRDSLWLNQLGGEEIYEAFLNNDVNKIYTISKSYPSSYILLPEFWIVNGSADGMWIPFIERETVNKIKERNDYFEPVYDDGLVSIFKVK</sequence>
<feature type="transmembrane region" description="Helical" evidence="1">
    <location>
        <begin position="373"/>
        <end position="394"/>
    </location>
</feature>
<comment type="caution">
    <text evidence="2">The sequence shown here is derived from an EMBL/GenBank/DDBJ whole genome shotgun (WGS) entry which is preliminary data.</text>
</comment>
<accession>A0A1F4VD74</accession>
<feature type="transmembrane region" description="Helical" evidence="1">
    <location>
        <begin position="139"/>
        <end position="160"/>
    </location>
</feature>
<evidence type="ECO:0000313" key="2">
    <source>
        <dbReference type="EMBL" id="OGC55099.1"/>
    </source>
</evidence>
<protein>
    <submittedName>
        <fullName evidence="2">Uncharacterized protein</fullName>
    </submittedName>
</protein>